<dbReference type="PATRIC" id="fig|104102.7.peg.3593"/>
<dbReference type="EMBL" id="JOKM01000123">
    <property type="protein sequence ID" value="KGB20641.1"/>
    <property type="molecule type" value="Genomic_DNA"/>
</dbReference>
<gene>
    <name evidence="1" type="ORF">AtDm6_3648</name>
</gene>
<organism evidence="1 2">
    <name type="scientific">Acetobacter tropicalis</name>
    <dbReference type="NCBI Taxonomy" id="104102"/>
    <lineage>
        <taxon>Bacteria</taxon>
        <taxon>Pseudomonadati</taxon>
        <taxon>Pseudomonadota</taxon>
        <taxon>Alphaproteobacteria</taxon>
        <taxon>Acetobacterales</taxon>
        <taxon>Acetobacteraceae</taxon>
        <taxon>Acetobacter</taxon>
    </lineage>
</organism>
<protein>
    <submittedName>
        <fullName evidence="1">Uncharacterized protein</fullName>
    </submittedName>
</protein>
<evidence type="ECO:0000313" key="1">
    <source>
        <dbReference type="EMBL" id="KGB20641.1"/>
    </source>
</evidence>
<evidence type="ECO:0000313" key="2">
    <source>
        <dbReference type="Proteomes" id="UP000029448"/>
    </source>
</evidence>
<sequence length="55" mass="6022">MSSFHGHGSNVRSPPDAICSEKTSCPAHVISLHAVGPFCRRCDAQKWLFSFFSSP</sequence>
<accession>A0A094ZD85</accession>
<keyword evidence="2" id="KW-1185">Reference proteome</keyword>
<reference evidence="1 2" key="1">
    <citation type="submission" date="2014-06" db="EMBL/GenBank/DDBJ databases">
        <title>Functional and comparative genomic analyses of the Drosophila gut microbiota identify candidate symbiosis factors.</title>
        <authorList>
            <person name="Newell P.D."/>
            <person name="Chaston J.M."/>
            <person name="Douglas A.E."/>
        </authorList>
    </citation>
    <scope>NUCLEOTIDE SEQUENCE [LARGE SCALE GENOMIC DNA]</scope>
    <source>
        <strain evidence="1 2">DmCS_006</strain>
    </source>
</reference>
<comment type="caution">
    <text evidence="1">The sequence shown here is derived from an EMBL/GenBank/DDBJ whole genome shotgun (WGS) entry which is preliminary data.</text>
</comment>
<dbReference type="STRING" id="104102.AtDm6_3648"/>
<dbReference type="AlphaFoldDB" id="A0A094ZD85"/>
<proteinExistence type="predicted"/>
<dbReference type="Proteomes" id="UP000029448">
    <property type="component" value="Unassembled WGS sequence"/>
</dbReference>
<name>A0A094ZD85_9PROT</name>